<dbReference type="EMBL" id="BKCJ010552167">
    <property type="protein sequence ID" value="GFB10089.1"/>
    <property type="molecule type" value="Genomic_DNA"/>
</dbReference>
<sequence length="495" mass="53793">PFVTVSNLFFLYAEMDLSTFIHHVDPTKVQIREREVIEGEVLLLELTKGRVVQLFGVNPGNQNEVVEEAGTQNEGGVADGQEIPVDTGIIRVEDKVPNAIVKKPKVYKRMRGADGASSSNHLPKKLRANHGTFGDVGASTGGKSLVATQELFEQSTLNVEVGVTATTTMPFVTSSVTPTSEREEGDRTDSVIGPTIRTQRTTERFVVLSDSSHHSSTNAVDDEVTSIVKSLVSNPTILTTVIATTVVADTSALVPKAGPELVHHTLFADTELSTNSFYVVIDHLAPPMLFSQLRSMDYDQLFVEFNVGAARQTCLSSKVRLRLENELRGRKMFEGKCVMQAGWLKEKDAKIAEMDLSTFIHHVDPTKVQIREREVIEGEVLLLELTKGRVVQLFGVNPGNQNEVVEEAGTQNEGGVADGQEIPVDTDVGASTGGKSLVATQELFEQSTLNVEVGVTATTTMPFVTSSVTPTSERDEGDRTDSVIGPTIRTQRTTE</sequence>
<reference evidence="2" key="1">
    <citation type="journal article" date="2019" name="Sci. Rep.">
        <title>Draft genome of Tanacetum cinerariifolium, the natural source of mosquito coil.</title>
        <authorList>
            <person name="Yamashiro T."/>
            <person name="Shiraishi A."/>
            <person name="Satake H."/>
            <person name="Nakayama K."/>
        </authorList>
    </citation>
    <scope>NUCLEOTIDE SEQUENCE</scope>
</reference>
<feature type="non-terminal residue" evidence="2">
    <location>
        <position position="495"/>
    </location>
</feature>
<evidence type="ECO:0000256" key="1">
    <source>
        <dbReference type="SAM" id="MobiDB-lite"/>
    </source>
</evidence>
<feature type="non-terminal residue" evidence="2">
    <location>
        <position position="1"/>
    </location>
</feature>
<accession>A0A699KTI1</accession>
<evidence type="ECO:0000313" key="2">
    <source>
        <dbReference type="EMBL" id="GFB10089.1"/>
    </source>
</evidence>
<feature type="compositionally biased region" description="Basic and acidic residues" evidence="1">
    <location>
        <begin position="472"/>
        <end position="481"/>
    </location>
</feature>
<proteinExistence type="predicted"/>
<protein>
    <submittedName>
        <fullName evidence="2">Uncharacterized protein</fullName>
    </submittedName>
</protein>
<feature type="region of interest" description="Disordered" evidence="1">
    <location>
        <begin position="465"/>
        <end position="495"/>
    </location>
</feature>
<comment type="caution">
    <text evidence="2">The sequence shown here is derived from an EMBL/GenBank/DDBJ whole genome shotgun (WGS) entry which is preliminary data.</text>
</comment>
<dbReference type="AlphaFoldDB" id="A0A699KTI1"/>
<name>A0A699KTI1_TANCI</name>
<organism evidence="2">
    <name type="scientific">Tanacetum cinerariifolium</name>
    <name type="common">Dalmatian daisy</name>
    <name type="synonym">Chrysanthemum cinerariifolium</name>
    <dbReference type="NCBI Taxonomy" id="118510"/>
    <lineage>
        <taxon>Eukaryota</taxon>
        <taxon>Viridiplantae</taxon>
        <taxon>Streptophyta</taxon>
        <taxon>Embryophyta</taxon>
        <taxon>Tracheophyta</taxon>
        <taxon>Spermatophyta</taxon>
        <taxon>Magnoliopsida</taxon>
        <taxon>eudicotyledons</taxon>
        <taxon>Gunneridae</taxon>
        <taxon>Pentapetalae</taxon>
        <taxon>asterids</taxon>
        <taxon>campanulids</taxon>
        <taxon>Asterales</taxon>
        <taxon>Asteraceae</taxon>
        <taxon>Asteroideae</taxon>
        <taxon>Anthemideae</taxon>
        <taxon>Anthemidinae</taxon>
        <taxon>Tanacetum</taxon>
    </lineage>
</organism>
<gene>
    <name evidence="2" type="ORF">Tci_682060</name>
</gene>